<gene>
    <name evidence="8" type="ORF">BJP41_04090</name>
    <name evidence="9" type="ORF">BJP43_04425</name>
    <name evidence="7" type="ORF">CJJ18_04050</name>
</gene>
<evidence type="ECO:0000256" key="1">
    <source>
        <dbReference type="ARBA" id="ARBA00004496"/>
    </source>
</evidence>
<evidence type="ECO:0000256" key="6">
    <source>
        <dbReference type="ARBA" id="ARBA00023125"/>
    </source>
</evidence>
<keyword evidence="6" id="KW-0238">DNA-binding</keyword>
<dbReference type="GO" id="GO:0005737">
    <property type="term" value="C:cytoplasm"/>
    <property type="evidence" value="ECO:0007669"/>
    <property type="project" value="UniProtKB-SubCell"/>
</dbReference>
<dbReference type="Proteomes" id="UP000230008">
    <property type="component" value="Chromosome"/>
</dbReference>
<proteinExistence type="inferred from homology"/>
<dbReference type="GeneID" id="66260842"/>
<dbReference type="InterPro" id="IPR008876">
    <property type="entry name" value="TraY"/>
</dbReference>
<dbReference type="AlphaFoldDB" id="A0A2D3SWV5"/>
<evidence type="ECO:0000313" key="9">
    <source>
        <dbReference type="EMBL" id="ATW33651.1"/>
    </source>
</evidence>
<dbReference type="EMBL" id="CP017606">
    <property type="protein sequence ID" value="ATW29661.1"/>
    <property type="molecule type" value="Genomic_DNA"/>
</dbReference>
<name>A0A2D3SWV5_9ENTR</name>
<dbReference type="GO" id="GO:0006355">
    <property type="term" value="P:regulation of DNA-templated transcription"/>
    <property type="evidence" value="ECO:0007669"/>
    <property type="project" value="InterPro"/>
</dbReference>
<keyword evidence="5" id="KW-0184">Conjugation</keyword>
<evidence type="ECO:0000313" key="7">
    <source>
        <dbReference type="EMBL" id="ASV33359.1"/>
    </source>
</evidence>
<reference evidence="8" key="4">
    <citation type="journal article" date="2018" name="Genome Biol. Evol.">
        <title>Culture-Facilitated Comparative Genomics of the Facultative Symbiont Hamiltonella defensa.</title>
        <authorList>
            <person name="Chevignon G."/>
            <person name="Boyd B.M."/>
            <person name="Brandt J.W."/>
            <person name="Oliver K.M."/>
            <person name="Strand M.R."/>
        </authorList>
    </citation>
    <scope>NUCLEOTIDE SEQUENCE</scope>
    <source>
        <strain evidence="8">A2C</strain>
        <strain evidence="9">ZA17</strain>
    </source>
</reference>
<dbReference type="InterPro" id="IPR010985">
    <property type="entry name" value="Ribbon_hlx_hlx"/>
</dbReference>
<dbReference type="CDD" id="cd22233">
    <property type="entry name" value="RHH_CopAso-like"/>
    <property type="match status" value="1"/>
</dbReference>
<comment type="similarity">
    <text evidence="2">Belongs to the TraY family.</text>
</comment>
<reference evidence="10 11" key="3">
    <citation type="submission" date="2017-11" db="EMBL/GenBank/DDBJ databases">
        <title>PacBio sequencing of new strain of the secondary endosymbiont Candidatus Hamiltonella defensa.</title>
        <authorList>
            <person name="Strand M.R."/>
            <person name="Oliver K."/>
        </authorList>
    </citation>
    <scope>NUCLEOTIDE SEQUENCE [LARGE SCALE GENOMIC DNA]</scope>
    <source>
        <strain evidence="11">A2C</strain>
        <strain evidence="10">ZA17</strain>
    </source>
</reference>
<evidence type="ECO:0000256" key="4">
    <source>
        <dbReference type="ARBA" id="ARBA00022490"/>
    </source>
</evidence>
<dbReference type="RefSeq" id="WP_015873554.1">
    <property type="nucleotide sequence ID" value="NZ_CADIJI010000063.1"/>
</dbReference>
<reference evidence="7" key="2">
    <citation type="submission" date="2017-08" db="EMBL/GenBank/DDBJ databases">
        <title>Genome sequence of Candidatus Hamiltonella defensa from Acyrthosiphon pisum strain MI47.</title>
        <authorList>
            <person name="Patel V.A."/>
            <person name="Chevignon G."/>
            <person name="Russell J.A."/>
            <person name="Oliver K.M."/>
        </authorList>
    </citation>
    <scope>NUCLEOTIDE SEQUENCE</scope>
    <source>
        <strain evidence="7">MI47</strain>
    </source>
</reference>
<dbReference type="Pfam" id="PF05509">
    <property type="entry name" value="TraY"/>
    <property type="match status" value="1"/>
</dbReference>
<dbReference type="OMA" id="TWYIREA"/>
<dbReference type="EMBL" id="CP022932">
    <property type="protein sequence ID" value="ASV33359.1"/>
    <property type="molecule type" value="Genomic_DNA"/>
</dbReference>
<dbReference type="EMBL" id="CP017613">
    <property type="protein sequence ID" value="ATW33651.1"/>
    <property type="molecule type" value="Genomic_DNA"/>
</dbReference>
<evidence type="ECO:0000313" key="8">
    <source>
        <dbReference type="EMBL" id="ATW29661.1"/>
    </source>
</evidence>
<protein>
    <recommendedName>
        <fullName evidence="3">Relaxosome protein TraY</fullName>
    </recommendedName>
</protein>
<reference evidence="10 11" key="1">
    <citation type="submission" date="2016-10" db="EMBL/GenBank/DDBJ databases">
        <authorList>
            <person name="Chevignon G."/>
        </authorList>
    </citation>
    <scope>NUCLEOTIDE SEQUENCE [LARGE SCALE GENOMIC DNA]</scope>
    <source>
        <strain evidence="11">A2C</strain>
        <strain evidence="10">ZA17</strain>
    </source>
</reference>
<dbReference type="GO" id="GO:0043565">
    <property type="term" value="F:sequence-specific DNA binding"/>
    <property type="evidence" value="ECO:0007669"/>
    <property type="project" value="UniProtKB-ARBA"/>
</dbReference>
<organism evidence="8 11">
    <name type="scientific">Candidatus Williamhamiltonella defendens</name>
    <dbReference type="NCBI Taxonomy" id="138072"/>
    <lineage>
        <taxon>Bacteria</taxon>
        <taxon>Pseudomonadati</taxon>
        <taxon>Pseudomonadota</taxon>
        <taxon>Gammaproteobacteria</taxon>
        <taxon>Enterobacterales</taxon>
        <taxon>Enterobacteriaceae</taxon>
        <taxon>aphid secondary symbionts</taxon>
        <taxon>Candidatus Williamhamiltonella</taxon>
    </lineage>
</organism>
<evidence type="ECO:0000313" key="11">
    <source>
        <dbReference type="Proteomes" id="UP000230008"/>
    </source>
</evidence>
<comment type="subcellular location">
    <subcellularLocation>
        <location evidence="1">Cytoplasm</location>
    </subcellularLocation>
</comment>
<evidence type="ECO:0000256" key="3">
    <source>
        <dbReference type="ARBA" id="ARBA00020541"/>
    </source>
</evidence>
<dbReference type="Gene3D" id="1.10.1220.10">
    <property type="entry name" value="Met repressor-like"/>
    <property type="match status" value="1"/>
</dbReference>
<dbReference type="SUPFAM" id="SSF47598">
    <property type="entry name" value="Ribbon-helix-helix"/>
    <property type="match status" value="1"/>
</dbReference>
<evidence type="ECO:0000256" key="5">
    <source>
        <dbReference type="ARBA" id="ARBA00022971"/>
    </source>
</evidence>
<evidence type="ECO:0000256" key="2">
    <source>
        <dbReference type="ARBA" id="ARBA00007183"/>
    </source>
</evidence>
<keyword evidence="4" id="KW-0963">Cytoplasm</keyword>
<evidence type="ECO:0000313" key="10">
    <source>
        <dbReference type="Proteomes" id="UP000229055"/>
    </source>
</evidence>
<accession>A0A2D3SWV5</accession>
<sequence>MLAIRLPDEIENRLDNLARRTGRTKTFYAREAILMHLEDLEDYYLVANTVARVRKGQDTVHSSEDVRKSLGLED</sequence>
<dbReference type="InterPro" id="IPR013321">
    <property type="entry name" value="Arc_rbn_hlx_hlx"/>
</dbReference>
<dbReference type="Proteomes" id="UP000229055">
    <property type="component" value="Chromosome"/>
</dbReference>
<dbReference type="Proteomes" id="UP000792865">
    <property type="component" value="Chromosome"/>
</dbReference>